<name>A0A0B8QIA0_LACLL</name>
<organism evidence="1 2">
    <name type="scientific">Lactococcus lactis subsp. lactis</name>
    <name type="common">Streptococcus lactis</name>
    <dbReference type="NCBI Taxonomy" id="1360"/>
    <lineage>
        <taxon>Bacteria</taxon>
        <taxon>Bacillati</taxon>
        <taxon>Bacillota</taxon>
        <taxon>Bacilli</taxon>
        <taxon>Lactobacillales</taxon>
        <taxon>Streptococcaceae</taxon>
        <taxon>Lactococcus</taxon>
    </lineage>
</organism>
<gene>
    <name evidence="1" type="ORF">JCM5805K_0502</name>
</gene>
<dbReference type="PATRIC" id="fig|1360.96.peg.1824"/>
<evidence type="ECO:0000313" key="1">
    <source>
        <dbReference type="EMBL" id="GAM79395.1"/>
    </source>
</evidence>
<keyword evidence="1" id="KW-0969">Cilium</keyword>
<protein>
    <submittedName>
        <fullName evidence="1">Flagellar hook-length control protein</fullName>
    </submittedName>
</protein>
<reference evidence="1 2" key="1">
    <citation type="submission" date="2015-01" db="EMBL/GenBank/DDBJ databases">
        <title>Lactococcus lactis subsp.lactis JCM 5805 whole genome shotgun sequence.</title>
        <authorList>
            <person name="Fujii T."/>
            <person name="Tomita Y."/>
            <person name="Ikushima S."/>
            <person name="Fujiwara D."/>
        </authorList>
    </citation>
    <scope>NUCLEOTIDE SEQUENCE [LARGE SCALE GENOMIC DNA]</scope>
    <source>
        <strain evidence="1 2">JCM 5805</strain>
    </source>
</reference>
<evidence type="ECO:0000313" key="2">
    <source>
        <dbReference type="Proteomes" id="UP000031847"/>
    </source>
</evidence>
<accession>A0A0B8QIA0</accession>
<keyword evidence="1" id="KW-0966">Cell projection</keyword>
<sequence>MAFDTWRDDGEFAIKATDVLKNYQEGGELGACEVHGCEIIGSKKPVLSYPKNEKGEVIGEPYLYDARVCPMCHAEGIKTVATKAVNDFLGEFKAKKGIDLTKNVIVKYDFADELSVVSCDNMVKWIVTNVGRQKKVKRLKVRKYIQIAENRFSSDEAREKYLKILHDIEEAEILIFDSLADFTSNQAEKALTPLLSASDNCSIIILTIPESDERLEQLPARLKFKLNNAQVMNFSSTGHQR</sequence>
<comment type="caution">
    <text evidence="1">The sequence shown here is derived from an EMBL/GenBank/DDBJ whole genome shotgun (WGS) entry which is preliminary data.</text>
</comment>
<dbReference type="RefSeq" id="WP_025017151.1">
    <property type="nucleotide sequence ID" value="NZ_BAABQR010000013.1"/>
</dbReference>
<dbReference type="EMBL" id="BBSI01000013">
    <property type="protein sequence ID" value="GAM79395.1"/>
    <property type="molecule type" value="Genomic_DNA"/>
</dbReference>
<dbReference type="AlphaFoldDB" id="A0A0B8QIA0"/>
<dbReference type="Proteomes" id="UP000031847">
    <property type="component" value="Unassembled WGS sequence"/>
</dbReference>
<keyword evidence="1" id="KW-0282">Flagellum</keyword>
<proteinExistence type="predicted"/>